<protein>
    <submittedName>
        <fullName evidence="2">Uncharacterized protein</fullName>
    </submittedName>
</protein>
<feature type="compositionally biased region" description="Basic and acidic residues" evidence="1">
    <location>
        <begin position="56"/>
        <end position="70"/>
    </location>
</feature>
<reference evidence="2" key="1">
    <citation type="submission" date="2020-07" db="EMBL/GenBank/DDBJ databases">
        <authorList>
            <person name="Lin J."/>
        </authorList>
    </citation>
    <scope>NUCLEOTIDE SEQUENCE</scope>
</reference>
<evidence type="ECO:0000313" key="2">
    <source>
        <dbReference type="EMBL" id="CAD1844084.1"/>
    </source>
</evidence>
<dbReference type="EMBL" id="LR862137">
    <property type="protein sequence ID" value="CAD1844084.1"/>
    <property type="molecule type" value="Genomic_DNA"/>
</dbReference>
<accession>A0A6V7QLP5</accession>
<sequence length="100" mass="11028">MQGTGTASAWYRYSRVEFSLSGPVPDVRDRSPQHSVAAAGEATGPWQARPVPERVYAGRDRSRAGRDRFPNVEFPEQAERPVPGRGDQSLWAKTAQTGLM</sequence>
<feature type="region of interest" description="Disordered" evidence="1">
    <location>
        <begin position="22"/>
        <end position="100"/>
    </location>
</feature>
<evidence type="ECO:0000256" key="1">
    <source>
        <dbReference type="SAM" id="MobiDB-lite"/>
    </source>
</evidence>
<gene>
    <name evidence="2" type="ORF">CB5_LOCUS27295</name>
</gene>
<name>A0A6V7QLP5_ANACO</name>
<dbReference type="AlphaFoldDB" id="A0A6V7QLP5"/>
<organism evidence="2">
    <name type="scientific">Ananas comosus var. bracteatus</name>
    <name type="common">red pineapple</name>
    <dbReference type="NCBI Taxonomy" id="296719"/>
    <lineage>
        <taxon>Eukaryota</taxon>
        <taxon>Viridiplantae</taxon>
        <taxon>Streptophyta</taxon>
        <taxon>Embryophyta</taxon>
        <taxon>Tracheophyta</taxon>
        <taxon>Spermatophyta</taxon>
        <taxon>Magnoliopsida</taxon>
        <taxon>Liliopsida</taxon>
        <taxon>Poales</taxon>
        <taxon>Bromeliaceae</taxon>
        <taxon>Bromelioideae</taxon>
        <taxon>Ananas</taxon>
    </lineage>
</organism>
<proteinExistence type="predicted"/>